<dbReference type="Gene3D" id="2.60.40.1120">
    <property type="entry name" value="Carboxypeptidase-like, regulatory domain"/>
    <property type="match status" value="2"/>
</dbReference>
<reference evidence="13 14" key="1">
    <citation type="submission" date="2020-08" db="EMBL/GenBank/DDBJ databases">
        <authorList>
            <person name="Hejnol A."/>
        </authorList>
    </citation>
    <scope>NUCLEOTIDE SEQUENCE [LARGE SCALE GENOMIC DNA]</scope>
</reference>
<keyword evidence="4" id="KW-0645">Protease</keyword>
<dbReference type="PANTHER" id="PTHR11532:SF73">
    <property type="entry name" value="CARBOXYPEPTIDASE D"/>
    <property type="match status" value="1"/>
</dbReference>
<dbReference type="Gene3D" id="3.40.630.10">
    <property type="entry name" value="Zn peptidases"/>
    <property type="match status" value="3"/>
</dbReference>
<evidence type="ECO:0000256" key="5">
    <source>
        <dbReference type="ARBA" id="ARBA00022723"/>
    </source>
</evidence>
<dbReference type="GO" id="GO:0008270">
    <property type="term" value="F:zinc ion binding"/>
    <property type="evidence" value="ECO:0007669"/>
    <property type="project" value="InterPro"/>
</dbReference>
<dbReference type="GO" id="GO:0005615">
    <property type="term" value="C:extracellular space"/>
    <property type="evidence" value="ECO:0007669"/>
    <property type="project" value="TreeGrafter"/>
</dbReference>
<dbReference type="CDD" id="cd03858">
    <property type="entry name" value="M14_CP_N-E_like"/>
    <property type="match status" value="1"/>
</dbReference>
<dbReference type="OrthoDB" id="10249045at2759"/>
<proteinExistence type="inferred from homology"/>
<sequence>MFSFPSQRGRMKSPIFLFLFFLFLSYSTTEQIINDHLYDNDHYLNFTQCSKVIDNLVATHLNIAQKVLLWNTKSGQSVIGIRITDNPLLREFDEPMVKITGSIHGNEAITSQTILNLAHFLLNNYTNNPTVRQLVDKTDIYLILSLNPDGLNKAIKGSCNGTTGRYNSNNYDLNGNYPDRWRNLPKAPIDPEAKKMMDWLNSKMFVLSANIRAGNLLVTYPFNGKDSLNNSATKDDLLFQELANSFISKFPNYKNDKCNLPKELQYANGYTVGANVNHDNGSLQDYIYSHTNCLELSLGVSCCNFPSDSVLKKQVSKTTMALVNFIGKAHIGMKGLVRSKAGQPLQNSIVTVKYINGTSAGKNVRTSSDGYFWRLLLPGSYKVGVYATGYHTQWKPVTIATRSYEYIYNLEKIKEEIRDKSSYSHQSIRTKVNKELAYIINCTNKFMDYKSKKESNWIEPTIMRHLDDKQLEKTLISLTSMTNCSKITRLYSVGKSVQGRQLWVVEISDKPGFHQLGKPEFKYLSTMHGNEVVGRVLLVNLIQLICFNYGKDRLITKLVDNTRIHLMPTMNPDGYAKAYINSRIEGRPNSHHVDLNRNFPDAFFPTRKEMQKETKIVIEWIHSYPFVLSANLHGGSLVANYPLDDNKERKSSYSKSPDDDIFRRLAKSYSFSHSKMYKGDACSEKFKDGITNGAAWYSVAGGMQDYNYFQSNCFELTMELGCVKYPPAKALKEIWNDNKYSLITYMSQVHKGIRGFIRDGSTSKGIGGATINVTSIRHIIKSAEGGDYWRLLAPGNYEVEVSTIGYLSQKKAVTVTNNQATFVDFDLLRKDSQLILSDKDTYTVEENVKATYSISNLTKHMQDIANRFDKNVSISRIFDLPMLEFSKPNRIEKSTILIIGSYKADEPIGSEVALRFARHLGSIMSSGDIEYLMKDIRVIILPSLYIKSSQSLVKGDCSGESYKDKANSFPYSGTIASQALSLILEKRKNIDVILTLTAGGIKLQQNKNNALLKRLSKSFMKASKLNWNEDCDYSSVTNFSEDLRQIEDGIFKDFPRLNIGISCCKYPDSKQIPLIFNEQVQSLMNVLKCMTMYISGIIQDKYEKEISNATAYIYETKYEVVGSRFLFLLDQGVYTIRIEAKGYKLKILSINLKKERVFKTITLEYSSSFRHYDTPYQIVESLPNHGNTECNNGPTACIVHIKPPINSFKVRSKIAIVGGFTTTDRYSAELLTAFLQDLFINRKNSELTKNLLSVDVSVMPLISSPYAWEANNSCQTNTFIKEEVKNRLLYFMKKDSYDLVLLVNSFGSFQHSTAKGLRSHAIEKIKSLFPDCKEKKKESQMKLFLDEISKETKTMIISAPIYCCESFNDREVVHQSSELNWKLKEVISQTSNALKLIVRNSKSTTSIKNCKIYINNEEFLSKKGMLSLFIKKGLYNIRISAEGYQETSIKIVLPLNDKELTINLIPMKNQSLLFTFLWIMNAFIVISIVIIFTLMFCFRKDTKAQQTKRKFGSFDIVPLLEEDSDDGL</sequence>
<dbReference type="InterPro" id="IPR008969">
    <property type="entry name" value="CarboxyPept-like_regulatory"/>
</dbReference>
<keyword evidence="5" id="KW-0479">Metal-binding</keyword>
<evidence type="ECO:0000256" key="9">
    <source>
        <dbReference type="PROSITE-ProRule" id="PRU01379"/>
    </source>
</evidence>
<evidence type="ECO:0000256" key="3">
    <source>
        <dbReference type="ARBA" id="ARBA00022645"/>
    </source>
</evidence>
<feature type="domain" description="Peptidase M14" evidence="12">
    <location>
        <begin position="42"/>
        <end position="329"/>
    </location>
</feature>
<dbReference type="GO" id="GO:0004181">
    <property type="term" value="F:metallocarboxypeptidase activity"/>
    <property type="evidence" value="ECO:0007669"/>
    <property type="project" value="InterPro"/>
</dbReference>
<dbReference type="InterPro" id="IPR000834">
    <property type="entry name" value="Peptidase_M14"/>
</dbReference>
<evidence type="ECO:0000256" key="2">
    <source>
        <dbReference type="ARBA" id="ARBA00005988"/>
    </source>
</evidence>
<evidence type="ECO:0000256" key="8">
    <source>
        <dbReference type="ARBA" id="ARBA00023180"/>
    </source>
</evidence>
<dbReference type="Pfam" id="PF13620">
    <property type="entry name" value="CarboxypepD_reg"/>
    <property type="match status" value="2"/>
</dbReference>
<comment type="cofactor">
    <cofactor evidence="1">
        <name>Zn(2+)</name>
        <dbReference type="ChEBI" id="CHEBI:29105"/>
    </cofactor>
</comment>
<feature type="domain" description="Peptidase M14" evidence="12">
    <location>
        <begin position="464"/>
        <end position="749"/>
    </location>
</feature>
<evidence type="ECO:0000259" key="12">
    <source>
        <dbReference type="PROSITE" id="PS52035"/>
    </source>
</evidence>
<feature type="active site" description="Proton donor/acceptor" evidence="9">
    <location>
        <position position="719"/>
    </location>
</feature>
<dbReference type="Proteomes" id="UP000549394">
    <property type="component" value="Unassembled WGS sequence"/>
</dbReference>
<keyword evidence="10" id="KW-0472">Membrane</keyword>
<dbReference type="EMBL" id="CAJFCJ010000012">
    <property type="protein sequence ID" value="CAD5120372.1"/>
    <property type="molecule type" value="Genomic_DNA"/>
</dbReference>
<dbReference type="GO" id="GO:0016485">
    <property type="term" value="P:protein processing"/>
    <property type="evidence" value="ECO:0007669"/>
    <property type="project" value="TreeGrafter"/>
</dbReference>
<dbReference type="SUPFAM" id="SSF53187">
    <property type="entry name" value="Zn-dependent exopeptidases"/>
    <property type="match status" value="3"/>
</dbReference>
<evidence type="ECO:0000313" key="13">
    <source>
        <dbReference type="EMBL" id="CAD5120372.1"/>
    </source>
</evidence>
<evidence type="ECO:0000256" key="6">
    <source>
        <dbReference type="ARBA" id="ARBA00022801"/>
    </source>
</evidence>
<evidence type="ECO:0000256" key="1">
    <source>
        <dbReference type="ARBA" id="ARBA00001947"/>
    </source>
</evidence>
<dbReference type="InterPro" id="IPR050753">
    <property type="entry name" value="Peptidase_M14_domain"/>
</dbReference>
<feature type="transmembrane region" description="Helical" evidence="10">
    <location>
        <begin position="1472"/>
        <end position="1498"/>
    </location>
</feature>
<dbReference type="CDD" id="cd11308">
    <property type="entry name" value="Peptidase_M14NE-CP-C_like"/>
    <property type="match status" value="2"/>
</dbReference>
<keyword evidence="10" id="KW-1133">Transmembrane helix</keyword>
<evidence type="ECO:0000256" key="11">
    <source>
        <dbReference type="SAM" id="SignalP"/>
    </source>
</evidence>
<comment type="similarity">
    <text evidence="2 9">Belongs to the peptidase M14 family.</text>
</comment>
<dbReference type="Pfam" id="PF00246">
    <property type="entry name" value="Peptidase_M14"/>
    <property type="match status" value="2"/>
</dbReference>
<dbReference type="PRINTS" id="PR00765">
    <property type="entry name" value="CRBOXYPTASEA"/>
</dbReference>
<organism evidence="13 14">
    <name type="scientific">Dimorphilus gyrociliatus</name>
    <dbReference type="NCBI Taxonomy" id="2664684"/>
    <lineage>
        <taxon>Eukaryota</taxon>
        <taxon>Metazoa</taxon>
        <taxon>Spiralia</taxon>
        <taxon>Lophotrochozoa</taxon>
        <taxon>Annelida</taxon>
        <taxon>Polychaeta</taxon>
        <taxon>Polychaeta incertae sedis</taxon>
        <taxon>Dinophilidae</taxon>
        <taxon>Dimorphilus</taxon>
    </lineage>
</organism>
<accession>A0A7I8VVX4</accession>
<dbReference type="InterPro" id="IPR057246">
    <property type="entry name" value="CARBOXYPEPT_ZN_1"/>
</dbReference>
<keyword evidence="7" id="KW-0862">Zinc</keyword>
<evidence type="ECO:0000256" key="10">
    <source>
        <dbReference type="SAM" id="Phobius"/>
    </source>
</evidence>
<dbReference type="FunFam" id="3.40.630.10:FF:000020">
    <property type="entry name" value="Carboxypeptidase D"/>
    <property type="match status" value="1"/>
</dbReference>
<gene>
    <name evidence="13" type="ORF">DGYR_LOCUS8479</name>
</gene>
<feature type="chain" id="PRO_5029692351" evidence="11">
    <location>
        <begin position="30"/>
        <end position="1528"/>
    </location>
</feature>
<keyword evidence="10" id="KW-0812">Transmembrane</keyword>
<dbReference type="PROSITE" id="PS00132">
    <property type="entry name" value="CARBOXYPEPT_ZN_1"/>
    <property type="match status" value="2"/>
</dbReference>
<evidence type="ECO:0000256" key="7">
    <source>
        <dbReference type="ARBA" id="ARBA00022833"/>
    </source>
</evidence>
<dbReference type="SUPFAM" id="SSF49464">
    <property type="entry name" value="Carboxypeptidase regulatory domain-like"/>
    <property type="match status" value="2"/>
</dbReference>
<protein>
    <submittedName>
        <fullName evidence="13">DgyrCDS8944</fullName>
    </submittedName>
</protein>
<keyword evidence="8" id="KW-0325">Glycoprotein</keyword>
<dbReference type="SMART" id="SM00631">
    <property type="entry name" value="Zn_pept"/>
    <property type="match status" value="2"/>
</dbReference>
<dbReference type="GO" id="GO:0006518">
    <property type="term" value="P:peptide metabolic process"/>
    <property type="evidence" value="ECO:0007669"/>
    <property type="project" value="TreeGrafter"/>
</dbReference>
<comment type="caution">
    <text evidence="13">The sequence shown here is derived from an EMBL/GenBank/DDBJ whole genome shotgun (WGS) entry which is preliminary data.</text>
</comment>
<keyword evidence="3" id="KW-0121">Carboxypeptidase</keyword>
<dbReference type="PANTHER" id="PTHR11532">
    <property type="entry name" value="PROTEASE M14 CARBOXYPEPTIDASE"/>
    <property type="match status" value="1"/>
</dbReference>
<keyword evidence="6" id="KW-0378">Hydrolase</keyword>
<name>A0A7I8VVX4_9ANNE</name>
<keyword evidence="14" id="KW-1185">Reference proteome</keyword>
<evidence type="ECO:0000313" key="14">
    <source>
        <dbReference type="Proteomes" id="UP000549394"/>
    </source>
</evidence>
<feature type="signal peptide" evidence="11">
    <location>
        <begin position="1"/>
        <end position="29"/>
    </location>
</feature>
<evidence type="ECO:0000256" key="4">
    <source>
        <dbReference type="ARBA" id="ARBA00022670"/>
    </source>
</evidence>
<keyword evidence="11" id="KW-0732">Signal</keyword>
<dbReference type="PROSITE" id="PS52035">
    <property type="entry name" value="PEPTIDASE_M14"/>
    <property type="match status" value="2"/>
</dbReference>
<comment type="caution">
    <text evidence="9">Lacks conserved residue(s) required for the propagation of feature annotation.</text>
</comment>